<feature type="compositionally biased region" description="Low complexity" evidence="1">
    <location>
        <begin position="389"/>
        <end position="411"/>
    </location>
</feature>
<feature type="compositionally biased region" description="Low complexity" evidence="1">
    <location>
        <begin position="516"/>
        <end position="534"/>
    </location>
</feature>
<protein>
    <submittedName>
        <fullName evidence="2">Uncharacterized protein</fullName>
    </submittedName>
</protein>
<feature type="compositionally biased region" description="Low complexity" evidence="1">
    <location>
        <begin position="418"/>
        <end position="464"/>
    </location>
</feature>
<dbReference type="RefSeq" id="WP_345411716.1">
    <property type="nucleotide sequence ID" value="NZ_BAABGT010000003.1"/>
</dbReference>
<evidence type="ECO:0000313" key="2">
    <source>
        <dbReference type="EMBL" id="GAA4535836.1"/>
    </source>
</evidence>
<name>A0ABP8RDI9_9PSEU</name>
<organism evidence="2 3">
    <name type="scientific">Pseudonocardia xishanensis</name>
    <dbReference type="NCBI Taxonomy" id="630995"/>
    <lineage>
        <taxon>Bacteria</taxon>
        <taxon>Bacillati</taxon>
        <taxon>Actinomycetota</taxon>
        <taxon>Actinomycetes</taxon>
        <taxon>Pseudonocardiales</taxon>
        <taxon>Pseudonocardiaceae</taxon>
        <taxon>Pseudonocardia</taxon>
    </lineage>
</organism>
<comment type="caution">
    <text evidence="2">The sequence shown here is derived from an EMBL/GenBank/DDBJ whole genome shotgun (WGS) entry which is preliminary data.</text>
</comment>
<accession>A0ABP8RDI9</accession>
<feature type="region of interest" description="Disordered" evidence="1">
    <location>
        <begin position="381"/>
        <end position="534"/>
    </location>
</feature>
<evidence type="ECO:0000313" key="3">
    <source>
        <dbReference type="Proteomes" id="UP001501598"/>
    </source>
</evidence>
<keyword evidence="3" id="KW-1185">Reference proteome</keyword>
<feature type="region of interest" description="Disordered" evidence="1">
    <location>
        <begin position="313"/>
        <end position="353"/>
    </location>
</feature>
<reference evidence="3" key="1">
    <citation type="journal article" date="2019" name="Int. J. Syst. Evol. Microbiol.">
        <title>The Global Catalogue of Microorganisms (GCM) 10K type strain sequencing project: providing services to taxonomists for standard genome sequencing and annotation.</title>
        <authorList>
            <consortium name="The Broad Institute Genomics Platform"/>
            <consortium name="The Broad Institute Genome Sequencing Center for Infectious Disease"/>
            <person name="Wu L."/>
            <person name="Ma J."/>
        </authorList>
    </citation>
    <scope>NUCLEOTIDE SEQUENCE [LARGE SCALE GENOMIC DNA]</scope>
    <source>
        <strain evidence="3">JCM 17906</strain>
    </source>
</reference>
<feature type="compositionally biased region" description="Basic and acidic residues" evidence="1">
    <location>
        <begin position="323"/>
        <end position="339"/>
    </location>
</feature>
<proteinExistence type="predicted"/>
<dbReference type="EMBL" id="BAABGT010000003">
    <property type="protein sequence ID" value="GAA4535836.1"/>
    <property type="molecule type" value="Genomic_DNA"/>
</dbReference>
<evidence type="ECO:0000256" key="1">
    <source>
        <dbReference type="SAM" id="MobiDB-lite"/>
    </source>
</evidence>
<feature type="compositionally biased region" description="Low complexity" evidence="1">
    <location>
        <begin position="493"/>
        <end position="507"/>
    </location>
</feature>
<sequence length="567" mass="54748">MSESAPPEKPRGGRRARLAVVGLLAGAAVVASVVTAVTTPAALGEPSVTFTVADGFDSGLEVLGRRSLAVAVLPSVPGVPEGDLLNLGEDAGAGPVDALNLDHTVAAVRAVGAAVPEAGPAAVRAESLLGQLSTEMATVPVDAPVDLRSRPVGAELMDALDTLRGYATSGAGVSVTFTADPAGPARDLVSTVAPEGFSPVEVTGPFTGTRTTRLTRPGLYVFADRTEPDALGAVLVDDPLTVGLDLGQRLQVVDKGRSSVVSSDDERVWRTVVALFGGADAPRMPAAPVLEYDSAGTPVLVPDLDAFRNRALRPVGDDAGSPADERGPAARTTSDDRAVRAFGTPTAPVTGGLGPAPAFLGGIGPAPAGVGGRTSSLAADAGTQAGRSAGPADTAGAAQPAPGPARTSTGGTPPPAGVGPTPDSARAGTGAAGPTSDSAGTSASAAGPTSDSAGTSASAAGPTPDSAGTSTGAAGPTPDSARIAAAGPPPPAGTADPATGTQPPTGALAETSQPSAAARTAPGTTTAPDTAAPAATSGSYLARVLGDAGILGRLILAAASALDGSAR</sequence>
<dbReference type="Proteomes" id="UP001501598">
    <property type="component" value="Unassembled WGS sequence"/>
</dbReference>
<gene>
    <name evidence="2" type="ORF">GCM10023175_01960</name>
</gene>